<dbReference type="InterPro" id="IPR021417">
    <property type="entry name" value="DUF3060"/>
</dbReference>
<dbReference type="EMBL" id="QUMU01000029">
    <property type="protein sequence ID" value="REG14270.1"/>
    <property type="molecule type" value="Genomic_DNA"/>
</dbReference>
<keyword evidence="3" id="KW-1185">Reference proteome</keyword>
<dbReference type="Proteomes" id="UP000256345">
    <property type="component" value="Unassembled WGS sequence"/>
</dbReference>
<feature type="region of interest" description="Disordered" evidence="1">
    <location>
        <begin position="179"/>
        <end position="198"/>
    </location>
</feature>
<proteinExistence type="predicted"/>
<evidence type="ECO:0000313" key="3">
    <source>
        <dbReference type="Proteomes" id="UP000256345"/>
    </source>
</evidence>
<dbReference type="Pfam" id="PF11259">
    <property type="entry name" value="DUF3060"/>
    <property type="match status" value="1"/>
</dbReference>
<reference evidence="2 3" key="1">
    <citation type="submission" date="2018-08" db="EMBL/GenBank/DDBJ databases">
        <title>Genomic Encyclopedia of Archaeal and Bacterial Type Strains, Phase II (KMG-II): from individual species to whole genera.</title>
        <authorList>
            <person name="Goeker M."/>
        </authorList>
    </citation>
    <scope>NUCLEOTIDE SEQUENCE [LARGE SCALE GENOMIC DNA]</scope>
    <source>
        <strain evidence="2 3">DSM 2261</strain>
    </source>
</reference>
<protein>
    <recommendedName>
        <fullName evidence="4">DUF3060 domain-containing protein</fullName>
    </recommendedName>
</protein>
<evidence type="ECO:0008006" key="4">
    <source>
        <dbReference type="Google" id="ProtNLM"/>
    </source>
</evidence>
<evidence type="ECO:0000256" key="1">
    <source>
        <dbReference type="SAM" id="MobiDB-lite"/>
    </source>
</evidence>
<feature type="compositionally biased region" description="Basic and acidic residues" evidence="1">
    <location>
        <begin position="188"/>
        <end position="198"/>
    </location>
</feature>
<accession>A0ABX9JKB7</accession>
<gene>
    <name evidence="2" type="ORF">ATI61_12911</name>
</gene>
<sequence length="198" mass="20286">MIALPVRGVLIAHPNGGPSASVREEHNTMSSFIRGTVLSGVVAGLLLAPAVGMAQGGTSVKVGKDGVQVRTGNTSVNTQAGGAEELGGADVEVEDEPGATGEKQAGATLEISGSDSQETHRCSPKTEVNISGSDNDITLTGECKKVSVNGSTNKVKVEAVESIEVTGSENQVTWKRAVGAKKPKVTRTGHDNKVTQAR</sequence>
<comment type="caution">
    <text evidence="2">The sequence shown here is derived from an EMBL/GenBank/DDBJ whole genome shotgun (WGS) entry which is preliminary data.</text>
</comment>
<name>A0ABX9JKB7_9BACT</name>
<evidence type="ECO:0000313" key="2">
    <source>
        <dbReference type="EMBL" id="REG14270.1"/>
    </source>
</evidence>
<organism evidence="2 3">
    <name type="scientific">Archangium gephyra</name>
    <dbReference type="NCBI Taxonomy" id="48"/>
    <lineage>
        <taxon>Bacteria</taxon>
        <taxon>Pseudomonadati</taxon>
        <taxon>Myxococcota</taxon>
        <taxon>Myxococcia</taxon>
        <taxon>Myxococcales</taxon>
        <taxon>Cystobacterineae</taxon>
        <taxon>Archangiaceae</taxon>
        <taxon>Archangium</taxon>
    </lineage>
</organism>